<dbReference type="OrthoDB" id="8526151at2"/>
<dbReference type="Pfam" id="PF12680">
    <property type="entry name" value="SnoaL_2"/>
    <property type="match status" value="1"/>
</dbReference>
<name>A0A0F0L0T3_9MICO</name>
<evidence type="ECO:0000313" key="3">
    <source>
        <dbReference type="Proteomes" id="UP000033725"/>
    </source>
</evidence>
<dbReference type="InterPro" id="IPR032710">
    <property type="entry name" value="NTF2-like_dom_sf"/>
</dbReference>
<gene>
    <name evidence="2" type="ORF">RN51_00134</name>
</gene>
<dbReference type="AlphaFoldDB" id="A0A0F0L0T3"/>
<accession>A0A0F0L0T3</accession>
<protein>
    <submittedName>
        <fullName evidence="2">SnoaL-like domain protein</fullName>
    </submittedName>
</protein>
<dbReference type="PATRIC" id="fig|82380.10.peg.132"/>
<reference evidence="2 3" key="1">
    <citation type="submission" date="2015-02" db="EMBL/GenBank/DDBJ databases">
        <title>Draft genome sequences of ten Microbacterium spp. with emphasis on heavy metal contaminated environments.</title>
        <authorList>
            <person name="Corretto E."/>
        </authorList>
    </citation>
    <scope>NUCLEOTIDE SEQUENCE [LARGE SCALE GENOMIC DNA]</scope>
    <source>
        <strain evidence="2 3">BEL163</strain>
    </source>
</reference>
<dbReference type="Proteomes" id="UP000033725">
    <property type="component" value="Unassembled WGS sequence"/>
</dbReference>
<evidence type="ECO:0000313" key="2">
    <source>
        <dbReference type="EMBL" id="KJL26713.1"/>
    </source>
</evidence>
<dbReference type="RefSeq" id="WP_045262127.1">
    <property type="nucleotide sequence ID" value="NZ_JYIV01000009.1"/>
</dbReference>
<comment type="caution">
    <text evidence="2">The sequence shown here is derived from an EMBL/GenBank/DDBJ whole genome shotgun (WGS) entry which is preliminary data.</text>
</comment>
<evidence type="ECO:0000259" key="1">
    <source>
        <dbReference type="Pfam" id="PF12680"/>
    </source>
</evidence>
<organism evidence="2 3">
    <name type="scientific">Microbacterium oxydans</name>
    <dbReference type="NCBI Taxonomy" id="82380"/>
    <lineage>
        <taxon>Bacteria</taxon>
        <taxon>Bacillati</taxon>
        <taxon>Actinomycetota</taxon>
        <taxon>Actinomycetes</taxon>
        <taxon>Micrococcales</taxon>
        <taxon>Microbacteriaceae</taxon>
        <taxon>Microbacterium</taxon>
    </lineage>
</organism>
<dbReference type="EMBL" id="JYIV01000009">
    <property type="protein sequence ID" value="KJL26713.1"/>
    <property type="molecule type" value="Genomic_DNA"/>
</dbReference>
<dbReference type="SUPFAM" id="SSF54427">
    <property type="entry name" value="NTF2-like"/>
    <property type="match status" value="1"/>
</dbReference>
<dbReference type="InterPro" id="IPR037401">
    <property type="entry name" value="SnoaL-like"/>
</dbReference>
<feature type="domain" description="SnoaL-like" evidence="1">
    <location>
        <begin position="10"/>
        <end position="88"/>
    </location>
</feature>
<sequence length="120" mass="13926">MTTAGENWTRAYIEAWRSNDPERIGALFTDDAHYLTSPDSQPRIGREAIVSGWLEDSDDPGTWTFEWEILYEVGDFVIVQGHTRYPAERDYLNLWIIRLAPDGSATEFTEWYMPRPHTEG</sequence>
<proteinExistence type="predicted"/>
<dbReference type="Gene3D" id="3.10.450.50">
    <property type="match status" value="1"/>
</dbReference>